<dbReference type="PANTHER" id="PTHR30055:SF227">
    <property type="entry name" value="TRANSCRIPTIONAL REGULATORY PROTEIN (PROBABLY TETR-FAMILY)-RELATED"/>
    <property type="match status" value="1"/>
</dbReference>
<dbReference type="Pfam" id="PF00440">
    <property type="entry name" value="TetR_N"/>
    <property type="match status" value="1"/>
</dbReference>
<dbReference type="Proteomes" id="UP000233786">
    <property type="component" value="Unassembled WGS sequence"/>
</dbReference>
<organism evidence="4 5">
    <name type="scientific">Saccharopolyspora spinosa</name>
    <dbReference type="NCBI Taxonomy" id="60894"/>
    <lineage>
        <taxon>Bacteria</taxon>
        <taxon>Bacillati</taxon>
        <taxon>Actinomycetota</taxon>
        <taxon>Actinomycetes</taxon>
        <taxon>Pseudonocardiales</taxon>
        <taxon>Pseudonocardiaceae</taxon>
        <taxon>Saccharopolyspora</taxon>
    </lineage>
</organism>
<dbReference type="STRING" id="994479.GCA_000194155_00961"/>
<dbReference type="GO" id="GO:0000976">
    <property type="term" value="F:transcription cis-regulatory region binding"/>
    <property type="evidence" value="ECO:0007669"/>
    <property type="project" value="TreeGrafter"/>
</dbReference>
<comment type="caution">
    <text evidence="4">The sequence shown here is derived from an EMBL/GenBank/DDBJ whole genome shotgun (WGS) entry which is preliminary data.</text>
</comment>
<evidence type="ECO:0000256" key="2">
    <source>
        <dbReference type="PROSITE-ProRule" id="PRU00335"/>
    </source>
</evidence>
<dbReference type="GO" id="GO:0003700">
    <property type="term" value="F:DNA-binding transcription factor activity"/>
    <property type="evidence" value="ECO:0007669"/>
    <property type="project" value="TreeGrafter"/>
</dbReference>
<dbReference type="PANTHER" id="PTHR30055">
    <property type="entry name" value="HTH-TYPE TRANSCRIPTIONAL REGULATOR RUTR"/>
    <property type="match status" value="1"/>
</dbReference>
<evidence type="ECO:0000313" key="4">
    <source>
        <dbReference type="EMBL" id="PKW17512.1"/>
    </source>
</evidence>
<sequence>MTTPAKRQRLAPDQRRKQILAVARRLFGQGCYSSVSTSDIARAAGVARPLINHYFGGKRQLYLEVVRQMLVTPVSVTEHLPRTNPQERISIVVDRWIDVVEHNREMWLSAIGEGIGLDEDLDQVLLESDEVAADRVLEAAMMTDVVEGREQLRAMIRAYGTMLKAASREWLVRGTLSRGDLHIMLTRSALHLLQDVYPAVREQAGPNARPRS</sequence>
<dbReference type="OrthoDB" id="8479950at2"/>
<name>A0A2N3Y3M7_SACSN</name>
<keyword evidence="5" id="KW-1185">Reference proteome</keyword>
<keyword evidence="1 2" id="KW-0238">DNA-binding</keyword>
<evidence type="ECO:0000256" key="1">
    <source>
        <dbReference type="ARBA" id="ARBA00023125"/>
    </source>
</evidence>
<dbReference type="SUPFAM" id="SSF46689">
    <property type="entry name" value="Homeodomain-like"/>
    <property type="match status" value="1"/>
</dbReference>
<dbReference type="EMBL" id="PJNB01000001">
    <property type="protein sequence ID" value="PKW17512.1"/>
    <property type="molecule type" value="Genomic_DNA"/>
</dbReference>
<evidence type="ECO:0000313" key="5">
    <source>
        <dbReference type="Proteomes" id="UP000233786"/>
    </source>
</evidence>
<proteinExistence type="predicted"/>
<reference evidence="4" key="1">
    <citation type="submission" date="2017-12" db="EMBL/GenBank/DDBJ databases">
        <title>Sequencing the genomes of 1000 Actinobacteria strains.</title>
        <authorList>
            <person name="Klenk H.-P."/>
        </authorList>
    </citation>
    <scope>NUCLEOTIDE SEQUENCE [LARGE SCALE GENOMIC DNA]</scope>
    <source>
        <strain evidence="4">DSM 44228</strain>
    </source>
</reference>
<evidence type="ECO:0000259" key="3">
    <source>
        <dbReference type="PROSITE" id="PS50977"/>
    </source>
</evidence>
<gene>
    <name evidence="4" type="ORF">A8926_5485</name>
</gene>
<dbReference type="InterPro" id="IPR050109">
    <property type="entry name" value="HTH-type_TetR-like_transc_reg"/>
</dbReference>
<dbReference type="InterPro" id="IPR001647">
    <property type="entry name" value="HTH_TetR"/>
</dbReference>
<dbReference type="AlphaFoldDB" id="A0A2N3Y3M7"/>
<protein>
    <submittedName>
        <fullName evidence="4">TetR family transcriptional regulator</fullName>
    </submittedName>
</protein>
<dbReference type="PRINTS" id="PR00455">
    <property type="entry name" value="HTHTETR"/>
</dbReference>
<accession>A0A2N3Y3M7</accession>
<dbReference type="RefSeq" id="WP_010692646.1">
    <property type="nucleotide sequence ID" value="NZ_CP061007.1"/>
</dbReference>
<dbReference type="InterPro" id="IPR009057">
    <property type="entry name" value="Homeodomain-like_sf"/>
</dbReference>
<feature type="DNA-binding region" description="H-T-H motif" evidence="2">
    <location>
        <begin position="36"/>
        <end position="55"/>
    </location>
</feature>
<dbReference type="PROSITE" id="PS50977">
    <property type="entry name" value="HTH_TETR_2"/>
    <property type="match status" value="1"/>
</dbReference>
<feature type="domain" description="HTH tetR-type" evidence="3">
    <location>
        <begin position="13"/>
        <end position="73"/>
    </location>
</feature>
<dbReference type="Gene3D" id="1.10.357.10">
    <property type="entry name" value="Tetracycline Repressor, domain 2"/>
    <property type="match status" value="1"/>
</dbReference>